<keyword evidence="10 15" id="KW-0798">TonB box</keyword>
<dbReference type="PROSITE" id="PS52016">
    <property type="entry name" value="TONB_DEPENDENT_REC_3"/>
    <property type="match status" value="1"/>
</dbReference>
<dbReference type="GO" id="GO:0009279">
    <property type="term" value="C:cell outer membrane"/>
    <property type="evidence" value="ECO:0007669"/>
    <property type="project" value="UniProtKB-SubCell"/>
</dbReference>
<reference evidence="20 21" key="1">
    <citation type="submission" date="2019-03" db="EMBL/GenBank/DDBJ databases">
        <title>Genomic Encyclopedia of Type Strains, Phase IV (KMG-IV): sequencing the most valuable type-strain genomes for metagenomic binning, comparative biology and taxonomic classification.</title>
        <authorList>
            <person name="Goeker M."/>
        </authorList>
    </citation>
    <scope>NUCLEOTIDE SEQUENCE [LARGE SCALE GENOMIC DNA]</scope>
    <source>
        <strain evidence="20 21">DSM 26377</strain>
    </source>
</reference>
<keyword evidence="9" id="KW-0406">Ion transport</keyword>
<evidence type="ECO:0000313" key="20">
    <source>
        <dbReference type="EMBL" id="TDU30996.1"/>
    </source>
</evidence>
<feature type="region of interest" description="Disordered" evidence="16">
    <location>
        <begin position="32"/>
        <end position="59"/>
    </location>
</feature>
<feature type="domain" description="TonB-dependent receptor-like beta-barrel" evidence="18">
    <location>
        <begin position="273"/>
        <end position="766"/>
    </location>
</feature>
<comment type="caution">
    <text evidence="20">The sequence shown here is derived from an EMBL/GenBank/DDBJ whole genome shotgun (WGS) entry which is preliminary data.</text>
</comment>
<dbReference type="FunFam" id="2.170.130.10:FF:000001">
    <property type="entry name" value="Catecholate siderophore TonB-dependent receptor"/>
    <property type="match status" value="1"/>
</dbReference>
<dbReference type="RefSeq" id="WP_133879627.1">
    <property type="nucleotide sequence ID" value="NZ_MWIN01000022.1"/>
</dbReference>
<comment type="subcellular location">
    <subcellularLocation>
        <location evidence="1 14">Cell outer membrane</location>
        <topology evidence="1 14">Multi-pass membrane protein</topology>
    </subcellularLocation>
</comment>
<keyword evidence="5" id="KW-0410">Iron transport</keyword>
<evidence type="ECO:0000259" key="18">
    <source>
        <dbReference type="Pfam" id="PF00593"/>
    </source>
</evidence>
<evidence type="ECO:0000256" key="5">
    <source>
        <dbReference type="ARBA" id="ARBA00022496"/>
    </source>
</evidence>
<dbReference type="PANTHER" id="PTHR32552">
    <property type="entry name" value="FERRICHROME IRON RECEPTOR-RELATED"/>
    <property type="match status" value="1"/>
</dbReference>
<feature type="domain" description="TonB-dependent receptor plug" evidence="19">
    <location>
        <begin position="70"/>
        <end position="169"/>
    </location>
</feature>
<comment type="similarity">
    <text evidence="2 14 15">Belongs to the TonB-dependent receptor family.</text>
</comment>
<dbReference type="AlphaFoldDB" id="A0A4S3K1M1"/>
<gene>
    <name evidence="20" type="ORF">DFR24_0354</name>
</gene>
<keyword evidence="3 14" id="KW-0813">Transport</keyword>
<keyword evidence="8" id="KW-0408">Iron</keyword>
<dbReference type="InterPro" id="IPR000531">
    <property type="entry name" value="Beta-barrel_TonB"/>
</dbReference>
<dbReference type="OrthoDB" id="9790771at2"/>
<evidence type="ECO:0000256" key="2">
    <source>
        <dbReference type="ARBA" id="ARBA00009810"/>
    </source>
</evidence>
<dbReference type="Gene3D" id="2.40.170.20">
    <property type="entry name" value="TonB-dependent receptor, beta-barrel domain"/>
    <property type="match status" value="1"/>
</dbReference>
<keyword evidence="12 20" id="KW-0675">Receptor</keyword>
<name>A0A4S3K1M1_9GAMM</name>
<evidence type="ECO:0000256" key="10">
    <source>
        <dbReference type="ARBA" id="ARBA00023077"/>
    </source>
</evidence>
<evidence type="ECO:0000256" key="15">
    <source>
        <dbReference type="RuleBase" id="RU003357"/>
    </source>
</evidence>
<dbReference type="InterPro" id="IPR039426">
    <property type="entry name" value="TonB-dep_rcpt-like"/>
</dbReference>
<proteinExistence type="inferred from homology"/>
<feature type="compositionally biased region" description="Basic and acidic residues" evidence="16">
    <location>
        <begin position="45"/>
        <end position="59"/>
    </location>
</feature>
<evidence type="ECO:0000256" key="17">
    <source>
        <dbReference type="SAM" id="SignalP"/>
    </source>
</evidence>
<feature type="chain" id="PRO_5030100156" evidence="17">
    <location>
        <begin position="27"/>
        <end position="798"/>
    </location>
</feature>
<dbReference type="Pfam" id="PF00593">
    <property type="entry name" value="TonB_dep_Rec_b-barrel"/>
    <property type="match status" value="1"/>
</dbReference>
<evidence type="ECO:0000256" key="9">
    <source>
        <dbReference type="ARBA" id="ARBA00023065"/>
    </source>
</evidence>
<protein>
    <submittedName>
        <fullName evidence="20">Catecholate siderophore receptor</fullName>
    </submittedName>
</protein>
<dbReference type="PANTHER" id="PTHR32552:SF89">
    <property type="entry name" value="CATECHOLATE SIDEROPHORE RECEPTOR FIU"/>
    <property type="match status" value="1"/>
</dbReference>
<feature type="compositionally biased region" description="Low complexity" evidence="16">
    <location>
        <begin position="32"/>
        <end position="42"/>
    </location>
</feature>
<sequence length="798" mass="85962">MTATFRRTPLAVALISTFSLPLVAYAQDTAPAAGTAPATQLPEVKVVDERDSENTYKPEQVESPKFMQPLVNTPQTVTVIRKEVIADQGALSLTDALRNTPGITFQAGENGNTASGDTIFMRGFDAQGSIFLDNIRDLTPAVRDVFNLEQVEIFKGPAGADNGRGNASGYINLVSKTPLAEDSRSMSVGYGTEDRRRISGDINERVGESLGLRLNLVAQDGGVAGRPQIDREMWGVAPSVTLGLGTATRLSLFSQHIRQDNTPDGGVSAIGVSGWRNTILEGANSTGEVVNPREVDSKNFYGLKSDFEDIRANMFTVRVEHDLTPAVVIRNTSRYSKTDQKRVLSAPLQAPIVSDANPTAGQPPVLRDDPDTWTVNRSRQASYRENELLTNQTNLQFRAIQTGPVTHDVSTGFELIHESQYTPTLAVVAGQTQVAANLYNPNPNDPGVQLARNGVYTDGSTNTGALYLFDTIKLGEAWQFTAGGRWERYETDTDSTALSTVANFPTLPAGTLVPTHAEDADNLFSWKTGVLFKPATNGSVYVAYANSLRPPGGDNFTLQAATTNAAGTPNANINAVGLDPQKAKNLELGTKWDFLGGRVAATLALFSSENKNDLARQSDDSVVQYGKKTAEGVEVGVVGQVTSAWQLSFGYTYQDTEVKDGARFVQANGDVLSPQDGVAINFSPKNFVNLWTTYKLPIPLTVGGGIRYVDSQGRTTALRTATAGGDGTITAANAGILKVEDYTVIDLMATYDITPMYSVQFNAYNVADEDYVASVNNSGQRYFPDIPASYMLSLNVKF</sequence>
<dbReference type="GO" id="GO:0015344">
    <property type="term" value="F:siderophore uptake transmembrane transporter activity"/>
    <property type="evidence" value="ECO:0007669"/>
    <property type="project" value="TreeGrafter"/>
</dbReference>
<keyword evidence="7 17" id="KW-0732">Signal</keyword>
<keyword evidence="6 14" id="KW-0812">Transmembrane</keyword>
<evidence type="ECO:0000313" key="21">
    <source>
        <dbReference type="Proteomes" id="UP000295341"/>
    </source>
</evidence>
<dbReference type="InterPro" id="IPR012910">
    <property type="entry name" value="Plug_dom"/>
</dbReference>
<dbReference type="Pfam" id="PF07715">
    <property type="entry name" value="Plug"/>
    <property type="match status" value="1"/>
</dbReference>
<evidence type="ECO:0000256" key="7">
    <source>
        <dbReference type="ARBA" id="ARBA00022729"/>
    </source>
</evidence>
<evidence type="ECO:0000256" key="4">
    <source>
        <dbReference type="ARBA" id="ARBA00022452"/>
    </source>
</evidence>
<dbReference type="NCBIfam" id="NF007349">
    <property type="entry name" value="PRK09840.1"/>
    <property type="match status" value="1"/>
</dbReference>
<evidence type="ECO:0000256" key="12">
    <source>
        <dbReference type="ARBA" id="ARBA00023170"/>
    </source>
</evidence>
<organism evidence="20 21">
    <name type="scientific">Panacagrimonas perspica</name>
    <dbReference type="NCBI Taxonomy" id="381431"/>
    <lineage>
        <taxon>Bacteria</taxon>
        <taxon>Pseudomonadati</taxon>
        <taxon>Pseudomonadota</taxon>
        <taxon>Gammaproteobacteria</taxon>
        <taxon>Nevskiales</taxon>
        <taxon>Nevskiaceae</taxon>
        <taxon>Panacagrimonas</taxon>
    </lineage>
</organism>
<dbReference type="SUPFAM" id="SSF56935">
    <property type="entry name" value="Porins"/>
    <property type="match status" value="1"/>
</dbReference>
<keyword evidence="4 14" id="KW-1134">Transmembrane beta strand</keyword>
<evidence type="ECO:0000256" key="8">
    <source>
        <dbReference type="ARBA" id="ARBA00023004"/>
    </source>
</evidence>
<dbReference type="Gene3D" id="2.170.130.10">
    <property type="entry name" value="TonB-dependent receptor, plug domain"/>
    <property type="match status" value="1"/>
</dbReference>
<keyword evidence="21" id="KW-1185">Reference proteome</keyword>
<dbReference type="InterPro" id="IPR010105">
    <property type="entry name" value="TonB_sidphr_rcpt"/>
</dbReference>
<dbReference type="Proteomes" id="UP000295341">
    <property type="component" value="Unassembled WGS sequence"/>
</dbReference>
<dbReference type="InterPro" id="IPR036942">
    <property type="entry name" value="Beta-barrel_TonB_sf"/>
</dbReference>
<evidence type="ECO:0000256" key="16">
    <source>
        <dbReference type="SAM" id="MobiDB-lite"/>
    </source>
</evidence>
<accession>A0A4S3K1M1</accession>
<keyword evidence="13 14" id="KW-0998">Cell outer membrane</keyword>
<dbReference type="InterPro" id="IPR037066">
    <property type="entry name" value="Plug_dom_sf"/>
</dbReference>
<evidence type="ECO:0000256" key="6">
    <source>
        <dbReference type="ARBA" id="ARBA00022692"/>
    </source>
</evidence>
<dbReference type="GO" id="GO:0038023">
    <property type="term" value="F:signaling receptor activity"/>
    <property type="evidence" value="ECO:0007669"/>
    <property type="project" value="InterPro"/>
</dbReference>
<evidence type="ECO:0000256" key="1">
    <source>
        <dbReference type="ARBA" id="ARBA00004571"/>
    </source>
</evidence>
<dbReference type="EMBL" id="SOBT01000008">
    <property type="protein sequence ID" value="TDU30996.1"/>
    <property type="molecule type" value="Genomic_DNA"/>
</dbReference>
<evidence type="ECO:0000256" key="11">
    <source>
        <dbReference type="ARBA" id="ARBA00023136"/>
    </source>
</evidence>
<evidence type="ECO:0000256" key="14">
    <source>
        <dbReference type="PROSITE-ProRule" id="PRU01360"/>
    </source>
</evidence>
<dbReference type="GO" id="GO:0015891">
    <property type="term" value="P:siderophore transport"/>
    <property type="evidence" value="ECO:0007669"/>
    <property type="project" value="InterPro"/>
</dbReference>
<keyword evidence="11 14" id="KW-0472">Membrane</keyword>
<dbReference type="CDD" id="cd01347">
    <property type="entry name" value="ligand_gated_channel"/>
    <property type="match status" value="1"/>
</dbReference>
<evidence type="ECO:0000259" key="19">
    <source>
        <dbReference type="Pfam" id="PF07715"/>
    </source>
</evidence>
<evidence type="ECO:0000256" key="3">
    <source>
        <dbReference type="ARBA" id="ARBA00022448"/>
    </source>
</evidence>
<evidence type="ECO:0000256" key="13">
    <source>
        <dbReference type="ARBA" id="ARBA00023237"/>
    </source>
</evidence>
<dbReference type="NCBIfam" id="TIGR01783">
    <property type="entry name" value="TonB-siderophor"/>
    <property type="match status" value="1"/>
</dbReference>
<feature type="signal peptide" evidence="17">
    <location>
        <begin position="1"/>
        <end position="26"/>
    </location>
</feature>